<protein>
    <submittedName>
        <fullName evidence="1">Uncharacterized protein</fullName>
    </submittedName>
</protein>
<sequence length="129" mass="14548">NIPPSASVVPATLQATSRQLLFVSSKLMLSGKPLLASISCARSLTERENHKALFILKPCSKAANTIQKFTYQVQIRNTCLHPERVRVEFALRSVKETLVKGVGRREEIANLERREKRISFKSSAFFFTL</sequence>
<dbReference type="EMBL" id="GBEZ01026757">
    <property type="protein sequence ID" value="JAC60482.1"/>
    <property type="molecule type" value="Transcribed_RNA"/>
</dbReference>
<proteinExistence type="predicted"/>
<feature type="non-terminal residue" evidence="1">
    <location>
        <position position="1"/>
    </location>
</feature>
<reference evidence="1" key="1">
    <citation type="submission" date="2014-05" db="EMBL/GenBank/DDBJ databases">
        <title>The transcriptome of the halophilic microalga Tetraselmis sp. GSL018 isolated from the Great Salt Lake, Utah.</title>
        <authorList>
            <person name="Jinkerson R.E."/>
            <person name="D'Adamo S."/>
            <person name="Posewitz M.C."/>
        </authorList>
    </citation>
    <scope>NUCLEOTIDE SEQUENCE</scope>
    <source>
        <strain evidence="1">GSL018</strain>
    </source>
</reference>
<evidence type="ECO:0000313" key="1">
    <source>
        <dbReference type="EMBL" id="JAC60482.1"/>
    </source>
</evidence>
<dbReference type="AlphaFoldDB" id="A0A061QIU4"/>
<organism evidence="1">
    <name type="scientific">Tetraselmis sp. GSL018</name>
    <dbReference type="NCBI Taxonomy" id="582737"/>
    <lineage>
        <taxon>Eukaryota</taxon>
        <taxon>Viridiplantae</taxon>
        <taxon>Chlorophyta</taxon>
        <taxon>core chlorophytes</taxon>
        <taxon>Chlorodendrophyceae</taxon>
        <taxon>Chlorodendrales</taxon>
        <taxon>Chlorodendraceae</taxon>
        <taxon>Tetraselmis</taxon>
    </lineage>
</organism>
<name>A0A061QIU4_9CHLO</name>
<gene>
    <name evidence="1" type="ORF">TSPGSL018_28871</name>
</gene>
<accession>A0A061QIU4</accession>